<reference evidence="3 4" key="1">
    <citation type="submission" date="2024-04" db="EMBL/GenBank/DDBJ databases">
        <title>Tritrichomonas musculus Genome.</title>
        <authorList>
            <person name="Alves-Ferreira E."/>
            <person name="Grigg M."/>
            <person name="Lorenzi H."/>
            <person name="Galac M."/>
        </authorList>
    </citation>
    <scope>NUCLEOTIDE SEQUENCE [LARGE SCALE GENOMIC DNA]</scope>
    <source>
        <strain evidence="3 4">EAF2021</strain>
    </source>
</reference>
<keyword evidence="1 2" id="KW-0175">Coiled coil</keyword>
<evidence type="ECO:0000313" key="4">
    <source>
        <dbReference type="Proteomes" id="UP001470230"/>
    </source>
</evidence>
<evidence type="ECO:0000256" key="2">
    <source>
        <dbReference type="SAM" id="Coils"/>
    </source>
</evidence>
<accession>A0ABR2IKM7</accession>
<evidence type="ECO:0000313" key="3">
    <source>
        <dbReference type="EMBL" id="KAK8864822.1"/>
    </source>
</evidence>
<comment type="caution">
    <text evidence="3">The sequence shown here is derived from an EMBL/GenBank/DDBJ whole genome shotgun (WGS) entry which is preliminary data.</text>
</comment>
<feature type="coiled-coil region" evidence="2">
    <location>
        <begin position="491"/>
        <end position="604"/>
    </location>
</feature>
<dbReference type="PANTHER" id="PTHR18870">
    <property type="entry name" value="PROTEIN TAG-278-RELATED"/>
    <property type="match status" value="1"/>
</dbReference>
<feature type="coiled-coil region" evidence="2">
    <location>
        <begin position="395"/>
        <end position="445"/>
    </location>
</feature>
<dbReference type="EMBL" id="JAPFFF010000016">
    <property type="protein sequence ID" value="KAK8864822.1"/>
    <property type="molecule type" value="Genomic_DNA"/>
</dbReference>
<dbReference type="PANTHER" id="PTHR18870:SF9">
    <property type="entry name" value="PROTEIN TAG-278-RELATED"/>
    <property type="match status" value="1"/>
</dbReference>
<name>A0ABR2IKM7_9EUKA</name>
<feature type="coiled-coil region" evidence="2">
    <location>
        <begin position="137"/>
        <end position="200"/>
    </location>
</feature>
<dbReference type="Proteomes" id="UP001470230">
    <property type="component" value="Unassembled WGS sequence"/>
</dbReference>
<proteinExistence type="predicted"/>
<organism evidence="3 4">
    <name type="scientific">Tritrichomonas musculus</name>
    <dbReference type="NCBI Taxonomy" id="1915356"/>
    <lineage>
        <taxon>Eukaryota</taxon>
        <taxon>Metamonada</taxon>
        <taxon>Parabasalia</taxon>
        <taxon>Tritrichomonadida</taxon>
        <taxon>Tritrichomonadidae</taxon>
        <taxon>Tritrichomonas</taxon>
    </lineage>
</organism>
<sequence>MIDFQEINQLKDIYSQFTTTQFENLQNQISKMNKQFSAEINTIENESIIKIDSLQKKSQETLKKLTDQHFNELNKIQTEKFIQIGIDPTIKDQLTTKQNQIIRLNEDFQRYFNTFHKNLYEYRSKLKELNSFYSYDISAYEKALNSLEIKYNQTDHEMLNEKSQFESEITAKEAQFEKEINEKQNELSTLIQQLNNELIEKTDSLKNGLFNSNSSINELMLKLTKEKDEVMSKYEIEKKDKIDNTIQSLLDLNQKEENQFTSSKNELENSLQKLKEDHFIEKASNLSLHQEMTENEINHFSEEMMKLRQSIQSASNDSNSILSQTKQTLSNLQNEKDEFQFNINAQVNKFNAEENDEINRLNKQYLYDLEQNENVQTEQLNSLTISNNELIRKNSEEYKMKKEEILMKYEREREELLNNIRLEYIELNEKELNEINKEFSSLYDEQSLLLTKIAPPSKSDEFSQLTNEVNDLAIKRSELLRTISIQKNTLLQMHEDEINNEKLRHEQFLEDLKNTGRKINGRDTLRNTMRMKINDIKREKDEEMEKHRSLLNQMNNEHRIKLDQLSLELKIEKNLLEKAENELRDQISIENINSKNEIEFAENNYQKDKFTLNNEMIVLQNDYNLKINEFKEKNILLINDFKIEIEDLNNELHNIHLNETSEKDKQTRIHLLNFSSMKNSHHSRLVEMNDMLSEMGASIARFNIQYRNDLESIKKENNKSISLTVINNEKEKAELIQNKESLSVFLEEKIDVLVDLNEKAKEKYLNRPSRDIEIEKIKKYEKHCALLTKVLKNGVNDIIAYRKINAAKEKEYNMMFGRNPSVGVLIVGSSRSNYQYY</sequence>
<keyword evidence="4" id="KW-1185">Reference proteome</keyword>
<evidence type="ECO:0000256" key="1">
    <source>
        <dbReference type="ARBA" id="ARBA00023054"/>
    </source>
</evidence>
<protein>
    <submittedName>
        <fullName evidence="3">Uncharacterized protein</fullName>
    </submittedName>
</protein>
<feature type="coiled-coil region" evidence="2">
    <location>
        <begin position="239"/>
        <end position="364"/>
    </location>
</feature>
<gene>
    <name evidence="3" type="ORF">M9Y10_010348</name>
</gene>